<dbReference type="InterPro" id="IPR011249">
    <property type="entry name" value="Metalloenz_LuxS/M16"/>
</dbReference>
<evidence type="ECO:0000256" key="7">
    <source>
        <dbReference type="ARBA" id="ARBA00023049"/>
    </source>
</evidence>
<evidence type="ECO:0000313" key="13">
    <source>
        <dbReference type="Proteomes" id="UP000245870"/>
    </source>
</evidence>
<dbReference type="RefSeq" id="WP_116616936.1">
    <property type="nucleotide sequence ID" value="NZ_QENY01000016.1"/>
</dbReference>
<dbReference type="InterPro" id="IPR001431">
    <property type="entry name" value="Pept_M16_Zn_BS"/>
</dbReference>
<keyword evidence="5" id="KW-0378">Hydrolase</keyword>
<evidence type="ECO:0000256" key="2">
    <source>
        <dbReference type="ARBA" id="ARBA00007261"/>
    </source>
</evidence>
<organism evidence="12 13">
    <name type="scientific">Hallella colorans</name>
    <dbReference type="NCBI Taxonomy" id="1703337"/>
    <lineage>
        <taxon>Bacteria</taxon>
        <taxon>Pseudomonadati</taxon>
        <taxon>Bacteroidota</taxon>
        <taxon>Bacteroidia</taxon>
        <taxon>Bacteroidales</taxon>
        <taxon>Prevotellaceae</taxon>
        <taxon>Hallella</taxon>
    </lineage>
</organism>
<evidence type="ECO:0000256" key="6">
    <source>
        <dbReference type="ARBA" id="ARBA00022833"/>
    </source>
</evidence>
<evidence type="ECO:0000256" key="4">
    <source>
        <dbReference type="ARBA" id="ARBA00022723"/>
    </source>
</evidence>
<dbReference type="AlphaFoldDB" id="A0A2U0U332"/>
<feature type="signal peptide" evidence="9">
    <location>
        <begin position="1"/>
        <end position="20"/>
    </location>
</feature>
<comment type="cofactor">
    <cofactor evidence="1">
        <name>Zn(2+)</name>
        <dbReference type="ChEBI" id="CHEBI:29105"/>
    </cofactor>
</comment>
<dbReference type="InterPro" id="IPR007863">
    <property type="entry name" value="Peptidase_M16_C"/>
</dbReference>
<dbReference type="PANTHER" id="PTHR43690:SF17">
    <property type="entry name" value="PROTEIN YHJJ"/>
    <property type="match status" value="1"/>
</dbReference>
<dbReference type="InterPro" id="IPR050626">
    <property type="entry name" value="Peptidase_M16"/>
</dbReference>
<dbReference type="Proteomes" id="UP000245870">
    <property type="component" value="Unassembled WGS sequence"/>
</dbReference>
<feature type="domain" description="Peptidase M16 C-terminal" evidence="11">
    <location>
        <begin position="206"/>
        <end position="388"/>
    </location>
</feature>
<keyword evidence="4" id="KW-0479">Metal-binding</keyword>
<dbReference type="GO" id="GO:0004222">
    <property type="term" value="F:metalloendopeptidase activity"/>
    <property type="evidence" value="ECO:0007669"/>
    <property type="project" value="InterPro"/>
</dbReference>
<dbReference type="EMBL" id="QENY01000016">
    <property type="protein sequence ID" value="PVX51104.1"/>
    <property type="molecule type" value="Genomic_DNA"/>
</dbReference>
<gene>
    <name evidence="12" type="ORF">C7379_1169</name>
</gene>
<dbReference type="InterPro" id="IPR011765">
    <property type="entry name" value="Pept_M16_N"/>
</dbReference>
<evidence type="ECO:0000256" key="8">
    <source>
        <dbReference type="RuleBase" id="RU004447"/>
    </source>
</evidence>
<feature type="chain" id="PRO_5015785980" evidence="9">
    <location>
        <begin position="21"/>
        <end position="939"/>
    </location>
</feature>
<evidence type="ECO:0000256" key="3">
    <source>
        <dbReference type="ARBA" id="ARBA00022670"/>
    </source>
</evidence>
<feature type="domain" description="Peptidase M16 C-terminal" evidence="11">
    <location>
        <begin position="715"/>
        <end position="871"/>
    </location>
</feature>
<evidence type="ECO:0000259" key="11">
    <source>
        <dbReference type="Pfam" id="PF05193"/>
    </source>
</evidence>
<evidence type="ECO:0000256" key="1">
    <source>
        <dbReference type="ARBA" id="ARBA00001947"/>
    </source>
</evidence>
<dbReference type="Pfam" id="PF00675">
    <property type="entry name" value="Peptidase_M16"/>
    <property type="match status" value="1"/>
</dbReference>
<keyword evidence="9" id="KW-0732">Signal</keyword>
<comment type="similarity">
    <text evidence="2 8">Belongs to the peptidase M16 family.</text>
</comment>
<protein>
    <submittedName>
        <fullName evidence="12">Zinc protease</fullName>
    </submittedName>
</protein>
<dbReference type="SUPFAM" id="SSF63411">
    <property type="entry name" value="LuxS/MPP-like metallohydrolase"/>
    <property type="match status" value="3"/>
</dbReference>
<keyword evidence="7" id="KW-0482">Metalloprotease</keyword>
<dbReference type="Gene3D" id="3.30.830.10">
    <property type="entry name" value="Metalloenzyme, LuxS/M16 peptidase-like"/>
    <property type="match status" value="4"/>
</dbReference>
<evidence type="ECO:0000256" key="9">
    <source>
        <dbReference type="SAM" id="SignalP"/>
    </source>
</evidence>
<evidence type="ECO:0000256" key="5">
    <source>
        <dbReference type="ARBA" id="ARBA00022801"/>
    </source>
</evidence>
<dbReference type="OrthoDB" id="9811314at2"/>
<evidence type="ECO:0000313" key="12">
    <source>
        <dbReference type="EMBL" id="PVX51104.1"/>
    </source>
</evidence>
<proteinExistence type="inferred from homology"/>
<dbReference type="Pfam" id="PF05193">
    <property type="entry name" value="Peptidase_M16_C"/>
    <property type="match status" value="2"/>
</dbReference>
<feature type="domain" description="Peptidase M16 N-terminal" evidence="10">
    <location>
        <begin position="49"/>
        <end position="183"/>
    </location>
</feature>
<dbReference type="PANTHER" id="PTHR43690">
    <property type="entry name" value="NARDILYSIN"/>
    <property type="match status" value="1"/>
</dbReference>
<keyword evidence="6" id="KW-0862">Zinc</keyword>
<dbReference type="GO" id="GO:0046872">
    <property type="term" value="F:metal ion binding"/>
    <property type="evidence" value="ECO:0007669"/>
    <property type="project" value="UniProtKB-KW"/>
</dbReference>
<sequence>MKIKNIVIALLLLVTAGANAQVPGMGLPVDKNVRMGKLDNGLTYFIRYNNWPEHRANFYIAQKVGSIQEEESQRGLAHFLEHMAFNGSDNFKGNNLIEWCRSKGIEFGGDLNAYTSIDQTVYNIDNVPTKQPSTIDSCLLILRDWSCGLSLEQEEIDKERGVIHEEWRLRTSANSRMLERNLPKLYPGSKYGLRFPIGLMSVVDNFKRQELVDYYHKWYHPLNQGIIVVGDVDVDRVEAEIKRLFGSIKVPQNPMPIVDEKVPDNDKPIVIIDKDKEFRSSVIELMIKHDVFPDSMKQSVDYMVWNYVKSAAFGMLNIRFVEASQKANCPFVSASADDDTYIFSKTKDAFGLSVSPKDISQCAASLREAFKVVRQAAKFGFTPTEYKRFQTIMLSSLDKEYSNKDKRYNSEFYSKILGYFLTNEPMPGIDFKYQTMKQVIPAIPLEVINQVLPELVTENDSNLVILNFNNEKAGNVYPTEAQLLGAVNEARQAKLEAYVDNVKNEPLMTTLPTPGKIVKEEKSKLFDYDIIKLNNGVTVLLKKTDYKKDQVVMHGIGGGGQSLYGKADFANMKAFDEVIDICGLGNFSNTQLIKALAGKIANASLSMGNRRTVINGNSTPKDVETMLQLTHLYFTNIKKDQDAYNKLIQQYNVALKNRELSPETAFGDSISAAIYNRGWREAPFLAKDIKDVNYDRILAMAKERTANANGWIFEIVGNFDASTIRPLICQYLGSLPSNGKNEASPRASIPTTKSVDNTFHRKMETPKANSLVIWFNHKMPYSLDNAIKADVAGQVLSMVYLKKIREEASAAYTCGAQGKLTVADDGYHIGQILAYCPMKPEKKDEALRIINEEINNLAKSCDAEMLAKTKEFMLKQVDDNAKTNAYWSNLVLDNYMMNLDDHTNYKRIVQALTPESISTFIKEYLKDANKVSVVMLPQE</sequence>
<comment type="caution">
    <text evidence="12">The sequence shown here is derived from an EMBL/GenBank/DDBJ whole genome shotgun (WGS) entry which is preliminary data.</text>
</comment>
<accession>A0A2U0U332</accession>
<reference evidence="12 13" key="1">
    <citation type="submission" date="2018-05" db="EMBL/GenBank/DDBJ databases">
        <title>Genomic Encyclopedia of Type Strains, Phase IV (KMG-IV): sequencing the most valuable type-strain genomes for metagenomic binning, comparative biology and taxonomic classification.</title>
        <authorList>
            <person name="Goeker M."/>
        </authorList>
    </citation>
    <scope>NUCLEOTIDE SEQUENCE [LARGE SCALE GENOMIC DNA]</scope>
    <source>
        <strain evidence="12 13">DSM 100333</strain>
    </source>
</reference>
<keyword evidence="13" id="KW-1185">Reference proteome</keyword>
<dbReference type="GO" id="GO:0006508">
    <property type="term" value="P:proteolysis"/>
    <property type="evidence" value="ECO:0007669"/>
    <property type="project" value="UniProtKB-KW"/>
</dbReference>
<name>A0A2U0U332_9BACT</name>
<evidence type="ECO:0000259" key="10">
    <source>
        <dbReference type="Pfam" id="PF00675"/>
    </source>
</evidence>
<keyword evidence="3 12" id="KW-0645">Protease</keyword>
<dbReference type="PROSITE" id="PS00143">
    <property type="entry name" value="INSULINASE"/>
    <property type="match status" value="1"/>
</dbReference>